<feature type="region of interest" description="Disordered" evidence="13">
    <location>
        <begin position="38"/>
        <end position="78"/>
    </location>
</feature>
<evidence type="ECO:0000256" key="13">
    <source>
        <dbReference type="SAM" id="MobiDB-lite"/>
    </source>
</evidence>
<feature type="domain" description="TonB-dependent receptor-like beta-barrel" evidence="15">
    <location>
        <begin position="277"/>
        <end position="750"/>
    </location>
</feature>
<evidence type="ECO:0000256" key="10">
    <source>
        <dbReference type="ARBA" id="ARBA00023136"/>
    </source>
</evidence>
<gene>
    <name evidence="16" type="ORF">AFIC_002231</name>
</gene>
<dbReference type="InterPro" id="IPR039426">
    <property type="entry name" value="TonB-dep_rcpt-like"/>
</dbReference>
<feature type="chain" id="PRO_5046290095" evidence="14">
    <location>
        <begin position="25"/>
        <end position="788"/>
    </location>
</feature>
<keyword evidence="16" id="KW-0675">Receptor</keyword>
<dbReference type="Gene3D" id="2.40.170.20">
    <property type="entry name" value="TonB-dependent receptor, beta-barrel domain"/>
    <property type="match status" value="1"/>
</dbReference>
<sequence>MKGTLFAAALLGGVSCYTLTLAQAQDAQKLPQVTITAEGQPKNAQQRATQNARRTARRKRQVARQNQPPAPPQQPQPIVGVLAPQNQILSTSPQPAGVGSVTGQGIAILGGPGQTSFYQALTMMPSVLVESPDPYGLSPTRNISIRGKGDFHLSKNIEGLPIMGIVGGTDLYDLENIRRIDVYRGAVPSDQGLGLSNASGVVNQLILGPQDKAGVLGRQAFGSDSFYKTFVRVDTGLLQETGTKAFISGSNIDTDKWKGAGGIQRQNVTLGVNQAVGEQITVDLNAVYNKYDGNTYRALTYAQAQDIRRNYMIDYNTALTGNAATDVNYYKYNRVMAEDVAVFGKVDYNFAPGQHLVIKPYFWNNNGVNYSASGTSVQIWRQQNQNVGNVAEYQGKFATGTDVVAGYWWQAMQPPPPPTDQRLFTVNSSGGLTFSKWSSLARIDDFMVNSPYVQISQKFGATFLTAGVRYMNLGAPRMQYYNTAGIPDGTYDQALATNPALNPNATVQARDYNEWLPNIAVRHDINAALSANLSYGRRFGRPDWGPQANNFINNQSAFTSKGYTLQMLVDRVRPEIADQVDASLRYNNNGLTIVPTVFYAKHQNRQVKIIDPSIGSNIAYYQGTGSSTEYGAELEVSYALTERLAVFGTGTWASETFDQDTPTLSNGAMLATKGKQLPNTPQVMVKGGAMYQWAGLSVTPVVRYIGPRFGNAADTERVPGYTVADFTASYDIGRHVGIDSFKASISVLNVFNRRYISQITPNDTDLSAGANYYAGAPRTVVGSLTMKF</sequence>
<evidence type="ECO:0000256" key="2">
    <source>
        <dbReference type="ARBA" id="ARBA00022448"/>
    </source>
</evidence>
<evidence type="ECO:0000256" key="5">
    <source>
        <dbReference type="ARBA" id="ARBA00022692"/>
    </source>
</evidence>
<comment type="similarity">
    <text evidence="12">Belongs to the TonB-dependent receptor family.</text>
</comment>
<evidence type="ECO:0000256" key="11">
    <source>
        <dbReference type="ARBA" id="ARBA00023237"/>
    </source>
</evidence>
<reference evidence="16 17" key="1">
    <citation type="submission" date="2022-11" db="EMBL/GenBank/DDBJ databases">
        <authorList>
            <person name="Siebert D."/>
            <person name="Busche T."/>
            <person name="Saydam E."/>
            <person name="Kalinowski J."/>
            <person name="Ruckert C."/>
            <person name="Blombach B."/>
        </authorList>
    </citation>
    <scope>NUCLEOTIDE SEQUENCE [LARGE SCALE GENOMIC DNA]</scope>
    <source>
        <strain evidence="16 17">DSM 1083</strain>
    </source>
</reference>
<dbReference type="PANTHER" id="PTHR32552">
    <property type="entry name" value="FERRICHROME IRON RECEPTOR-RELATED"/>
    <property type="match status" value="1"/>
</dbReference>
<keyword evidence="3 12" id="KW-1134">Transmembrane beta strand</keyword>
<dbReference type="RefSeq" id="WP_275246312.1">
    <property type="nucleotide sequence ID" value="NZ_BAABDX010000001.1"/>
</dbReference>
<evidence type="ECO:0000256" key="1">
    <source>
        <dbReference type="ARBA" id="ARBA00004571"/>
    </source>
</evidence>
<dbReference type="InterPro" id="IPR036942">
    <property type="entry name" value="Beta-barrel_TonB_sf"/>
</dbReference>
<evidence type="ECO:0000256" key="8">
    <source>
        <dbReference type="ARBA" id="ARBA00023065"/>
    </source>
</evidence>
<dbReference type="EMBL" id="CP113162">
    <property type="protein sequence ID" value="WEF50683.1"/>
    <property type="molecule type" value="Genomic_DNA"/>
</dbReference>
<evidence type="ECO:0000259" key="15">
    <source>
        <dbReference type="Pfam" id="PF00593"/>
    </source>
</evidence>
<accession>A0ABY8BL60</accession>
<dbReference type="PROSITE" id="PS52016">
    <property type="entry name" value="TONB_DEPENDENT_REC_3"/>
    <property type="match status" value="1"/>
</dbReference>
<dbReference type="Gene3D" id="2.170.130.10">
    <property type="entry name" value="TonB-dependent receptor, plug domain"/>
    <property type="match status" value="1"/>
</dbReference>
<keyword evidence="10 12" id="KW-0472">Membrane</keyword>
<keyword evidence="2 12" id="KW-0813">Transport</keyword>
<feature type="signal peptide" evidence="14">
    <location>
        <begin position="1"/>
        <end position="24"/>
    </location>
</feature>
<keyword evidence="5 12" id="KW-0812">Transmembrane</keyword>
<evidence type="ECO:0000256" key="7">
    <source>
        <dbReference type="ARBA" id="ARBA00023004"/>
    </source>
</evidence>
<keyword evidence="4" id="KW-0410">Iron transport</keyword>
<dbReference type="PANTHER" id="PTHR32552:SF89">
    <property type="entry name" value="CATECHOLATE SIDEROPHORE RECEPTOR FIU"/>
    <property type="match status" value="1"/>
</dbReference>
<proteinExistence type="inferred from homology"/>
<dbReference type="Proteomes" id="UP001213907">
    <property type="component" value="Chromosome"/>
</dbReference>
<dbReference type="InterPro" id="IPR037066">
    <property type="entry name" value="Plug_dom_sf"/>
</dbReference>
<comment type="subcellular location">
    <subcellularLocation>
        <location evidence="1 12">Cell outer membrane</location>
        <topology evidence="1 12">Multi-pass membrane protein</topology>
    </subcellularLocation>
</comment>
<keyword evidence="8" id="KW-0406">Ion transport</keyword>
<evidence type="ECO:0000256" key="4">
    <source>
        <dbReference type="ARBA" id="ARBA00022496"/>
    </source>
</evidence>
<evidence type="ECO:0000313" key="16">
    <source>
        <dbReference type="EMBL" id="WEF50683.1"/>
    </source>
</evidence>
<keyword evidence="17" id="KW-1185">Reference proteome</keyword>
<evidence type="ECO:0000313" key="17">
    <source>
        <dbReference type="Proteomes" id="UP001213907"/>
    </source>
</evidence>
<keyword evidence="6 14" id="KW-0732">Signal</keyword>
<organism evidence="16 17">
    <name type="scientific">Afipia carboxydohydrogena</name>
    <name type="common">Pseudomonas carboxydohydrogena</name>
    <dbReference type="NCBI Taxonomy" id="290"/>
    <lineage>
        <taxon>Bacteria</taxon>
        <taxon>Pseudomonadati</taxon>
        <taxon>Pseudomonadota</taxon>
        <taxon>Alphaproteobacteria</taxon>
        <taxon>Hyphomicrobiales</taxon>
        <taxon>Nitrobacteraceae</taxon>
        <taxon>Afipia</taxon>
    </lineage>
</organism>
<evidence type="ECO:0000256" key="9">
    <source>
        <dbReference type="ARBA" id="ARBA00023077"/>
    </source>
</evidence>
<name>A0ABY8BL60_AFICR</name>
<dbReference type="SUPFAM" id="SSF56935">
    <property type="entry name" value="Porins"/>
    <property type="match status" value="1"/>
</dbReference>
<evidence type="ECO:0000256" key="14">
    <source>
        <dbReference type="SAM" id="SignalP"/>
    </source>
</evidence>
<feature type="compositionally biased region" description="Low complexity" evidence="13">
    <location>
        <begin position="42"/>
        <end position="53"/>
    </location>
</feature>
<keyword evidence="7" id="KW-0408">Iron</keyword>
<dbReference type="InterPro" id="IPR000531">
    <property type="entry name" value="Beta-barrel_TonB"/>
</dbReference>
<keyword evidence="9" id="KW-0798">TonB box</keyword>
<evidence type="ECO:0000256" key="3">
    <source>
        <dbReference type="ARBA" id="ARBA00022452"/>
    </source>
</evidence>
<dbReference type="Pfam" id="PF00593">
    <property type="entry name" value="TonB_dep_Rec_b-barrel"/>
    <property type="match status" value="1"/>
</dbReference>
<dbReference type="PROSITE" id="PS51257">
    <property type="entry name" value="PROKAR_LIPOPROTEIN"/>
    <property type="match status" value="1"/>
</dbReference>
<protein>
    <submittedName>
        <fullName evidence="16">TonB-dependent receptor</fullName>
    </submittedName>
</protein>
<keyword evidence="11 12" id="KW-0998">Cell outer membrane</keyword>
<evidence type="ECO:0000256" key="12">
    <source>
        <dbReference type="PROSITE-ProRule" id="PRU01360"/>
    </source>
</evidence>
<evidence type="ECO:0000256" key="6">
    <source>
        <dbReference type="ARBA" id="ARBA00022729"/>
    </source>
</evidence>